<evidence type="ECO:0008006" key="4">
    <source>
        <dbReference type="Google" id="ProtNLM"/>
    </source>
</evidence>
<proteinExistence type="inferred from homology"/>
<dbReference type="Pfam" id="PF04520">
    <property type="entry name" value="Senescence_reg"/>
    <property type="match status" value="1"/>
</dbReference>
<comment type="similarity">
    <text evidence="1">Belongs to the senescence regulator S40 family.</text>
</comment>
<dbReference type="InterPro" id="IPR007608">
    <property type="entry name" value="Senescence_reg_S40"/>
</dbReference>
<feature type="compositionally biased region" description="Polar residues" evidence="2">
    <location>
        <begin position="68"/>
        <end position="86"/>
    </location>
</feature>
<sequence length="213" mass="23122">MAKGRRLKTSRSERYLGSYSYGDGQGTVGDEAAELEEADVWSTADGLGDRSDQVVNGSRGEWSPRSGVASNGSMSIRSRSPNSQDGSGHVGGLTMAFGDSSDKTASPTIVHQFRRHDSVASPRRHMAASAPMNIPDWSKILRVHSVDSLHELDDELNDGDLEMIPPHEYLARGNARNEKIGGGSVFQGVGRTLKGRDMRRVRDAVWSQTGFYG</sequence>
<dbReference type="PANTHER" id="PTHR46525:SF18">
    <property type="entry name" value="SENESCENCE REGULATOR S40"/>
    <property type="match status" value="1"/>
</dbReference>
<dbReference type="GO" id="GO:0010150">
    <property type="term" value="P:leaf senescence"/>
    <property type="evidence" value="ECO:0007669"/>
    <property type="project" value="UniProtKB-ARBA"/>
</dbReference>
<accession>A0A2P2Q776</accession>
<reference evidence="3" key="1">
    <citation type="submission" date="2018-02" db="EMBL/GenBank/DDBJ databases">
        <title>Rhizophora mucronata_Transcriptome.</title>
        <authorList>
            <person name="Meera S.P."/>
            <person name="Sreeshan A."/>
            <person name="Augustine A."/>
        </authorList>
    </citation>
    <scope>NUCLEOTIDE SEQUENCE</scope>
    <source>
        <tissue evidence="3">Leaf</tissue>
    </source>
</reference>
<dbReference type="PANTHER" id="PTHR46525">
    <property type="entry name" value="EMB|CAB72159.1"/>
    <property type="match status" value="1"/>
</dbReference>
<name>A0A2P2Q776_RHIMU</name>
<organism evidence="3">
    <name type="scientific">Rhizophora mucronata</name>
    <name type="common">Asiatic mangrove</name>
    <dbReference type="NCBI Taxonomy" id="61149"/>
    <lineage>
        <taxon>Eukaryota</taxon>
        <taxon>Viridiplantae</taxon>
        <taxon>Streptophyta</taxon>
        <taxon>Embryophyta</taxon>
        <taxon>Tracheophyta</taxon>
        <taxon>Spermatophyta</taxon>
        <taxon>Magnoliopsida</taxon>
        <taxon>eudicotyledons</taxon>
        <taxon>Gunneridae</taxon>
        <taxon>Pentapetalae</taxon>
        <taxon>rosids</taxon>
        <taxon>fabids</taxon>
        <taxon>Malpighiales</taxon>
        <taxon>Rhizophoraceae</taxon>
        <taxon>Rhizophora</taxon>
    </lineage>
</organism>
<protein>
    <recommendedName>
        <fullName evidence="4">Senescence regulator</fullName>
    </recommendedName>
</protein>
<evidence type="ECO:0000313" key="3">
    <source>
        <dbReference type="EMBL" id="MBX62800.1"/>
    </source>
</evidence>
<evidence type="ECO:0000256" key="2">
    <source>
        <dbReference type="SAM" id="MobiDB-lite"/>
    </source>
</evidence>
<dbReference type="EMBL" id="GGEC01082316">
    <property type="protein sequence ID" value="MBX62800.1"/>
    <property type="molecule type" value="Transcribed_RNA"/>
</dbReference>
<dbReference type="AlphaFoldDB" id="A0A2P2Q776"/>
<evidence type="ECO:0000256" key="1">
    <source>
        <dbReference type="ARBA" id="ARBA00034773"/>
    </source>
</evidence>
<feature type="region of interest" description="Disordered" evidence="2">
    <location>
        <begin position="1"/>
        <end position="90"/>
    </location>
</feature>